<feature type="signal peptide" evidence="1">
    <location>
        <begin position="1"/>
        <end position="21"/>
    </location>
</feature>
<dbReference type="PANTHER" id="PTHR37957:SF1">
    <property type="entry name" value="PHYTASE-LIKE DOMAIN-CONTAINING PROTEIN"/>
    <property type="match status" value="1"/>
</dbReference>
<sequence length="452" mass="46582">MTRRPLLLGTLVAGLALTATATAVPAASAKPAPAPGPRPSTSLSLRVYTERVAAIGTVGGVQVRGDGYGSAVVPVPGHKDQVYGLTDRGPNVDGPDDSKIEPSPGFVPSIGKFTLKKDGSARLVKRIELRAKDGTPYNGQVNTQAGTGETITDLDGKVLPASPYGYDSEGLVALKDGTFWVSDEYGPFITHFSRKGRAIERLSPFDGSLPRELALRTPNRGMEGLTITPDGKTLVGIMQSALTQADAGKPKSVAVTRIVTVDLRTKVSREYAYVLDNPKALGTAVSEIAALSATRFVVDERDGEFGPGAVKKLYEVDLSGATDVGPGTTAGPYSATTGVSLGGLSLESVAGTGDSASATSALTTAGVTPVSKKLYLDLGALTNAAAPGGTFFDHDKIEGVAVLDGGRRIIVSNDSDFGIGDSAGDAAPFGLVAKTRPDGSVDDGQFLVIDRH</sequence>
<keyword evidence="4" id="KW-1185">Reference proteome</keyword>
<feature type="domain" description="Phytase-like" evidence="2">
    <location>
        <begin position="78"/>
        <end position="417"/>
    </location>
</feature>
<dbReference type="SUPFAM" id="SSF75011">
    <property type="entry name" value="3-carboxy-cis,cis-mucoante lactonizing enzyme"/>
    <property type="match status" value="1"/>
</dbReference>
<accession>A0A1H2LPI0</accession>
<evidence type="ECO:0000313" key="4">
    <source>
        <dbReference type="Proteomes" id="UP000198825"/>
    </source>
</evidence>
<proteinExistence type="predicted"/>
<dbReference type="PANTHER" id="PTHR37957">
    <property type="entry name" value="BLR7070 PROTEIN"/>
    <property type="match status" value="1"/>
</dbReference>
<protein>
    <submittedName>
        <fullName evidence="3">Uncharacterized conserved protein</fullName>
    </submittedName>
</protein>
<organism evidence="3 4">
    <name type="scientific">Microlunatus sagamiharensis</name>
    <dbReference type="NCBI Taxonomy" id="546874"/>
    <lineage>
        <taxon>Bacteria</taxon>
        <taxon>Bacillati</taxon>
        <taxon>Actinomycetota</taxon>
        <taxon>Actinomycetes</taxon>
        <taxon>Propionibacteriales</taxon>
        <taxon>Propionibacteriaceae</taxon>
        <taxon>Microlunatus</taxon>
    </lineage>
</organism>
<keyword evidence="1" id="KW-0732">Signal</keyword>
<dbReference type="AlphaFoldDB" id="A0A1H2LPI0"/>
<evidence type="ECO:0000256" key="1">
    <source>
        <dbReference type="SAM" id="SignalP"/>
    </source>
</evidence>
<name>A0A1H2LPI0_9ACTN</name>
<dbReference type="Pfam" id="PF13449">
    <property type="entry name" value="Phytase-like"/>
    <property type="match status" value="1"/>
</dbReference>
<dbReference type="STRING" id="546874.SAMN04488544_0508"/>
<evidence type="ECO:0000259" key="2">
    <source>
        <dbReference type="Pfam" id="PF13449"/>
    </source>
</evidence>
<dbReference type="RefSeq" id="WP_197680585.1">
    <property type="nucleotide sequence ID" value="NZ_LT629799.1"/>
</dbReference>
<dbReference type="PROSITE" id="PS51318">
    <property type="entry name" value="TAT"/>
    <property type="match status" value="1"/>
</dbReference>
<feature type="chain" id="PRO_5039454735" evidence="1">
    <location>
        <begin position="22"/>
        <end position="452"/>
    </location>
</feature>
<dbReference type="EMBL" id="LT629799">
    <property type="protein sequence ID" value="SDU82256.1"/>
    <property type="molecule type" value="Genomic_DNA"/>
</dbReference>
<gene>
    <name evidence="3" type="ORF">SAMN04488544_0508</name>
</gene>
<reference evidence="4" key="1">
    <citation type="submission" date="2016-10" db="EMBL/GenBank/DDBJ databases">
        <authorList>
            <person name="Varghese N."/>
            <person name="Submissions S."/>
        </authorList>
    </citation>
    <scope>NUCLEOTIDE SEQUENCE [LARGE SCALE GENOMIC DNA]</scope>
    <source>
        <strain evidence="4">DSM 21743</strain>
    </source>
</reference>
<dbReference type="InterPro" id="IPR027372">
    <property type="entry name" value="Phytase-like_dom"/>
</dbReference>
<dbReference type="Proteomes" id="UP000198825">
    <property type="component" value="Chromosome I"/>
</dbReference>
<evidence type="ECO:0000313" key="3">
    <source>
        <dbReference type="EMBL" id="SDU82256.1"/>
    </source>
</evidence>
<dbReference type="InterPro" id="IPR006311">
    <property type="entry name" value="TAT_signal"/>
</dbReference>